<dbReference type="InterPro" id="IPR049941">
    <property type="entry name" value="LPLAT_7/PORCN-like"/>
</dbReference>
<gene>
    <name evidence="12" type="ORF">MENT_LOCUS5160</name>
</gene>
<keyword evidence="8" id="KW-0012">Acyltransferase</keyword>
<comment type="similarity">
    <text evidence="3">Belongs to the membrane-bound acyltransferase family.</text>
</comment>
<dbReference type="PANTHER" id="PTHR13906:SF16">
    <property type="entry name" value="LYSOPHOSPHOLIPID ACYLTRANSFERASE 7"/>
    <property type="match status" value="1"/>
</dbReference>
<dbReference type="GO" id="GO:0071617">
    <property type="term" value="F:lysophospholipid acyltransferase activity"/>
    <property type="evidence" value="ECO:0007669"/>
    <property type="project" value="TreeGrafter"/>
</dbReference>
<evidence type="ECO:0000313" key="12">
    <source>
        <dbReference type="EMBL" id="CAD2136603.1"/>
    </source>
</evidence>
<feature type="transmembrane region" description="Helical" evidence="11">
    <location>
        <begin position="432"/>
        <end position="450"/>
    </location>
</feature>
<dbReference type="GO" id="GO:0030258">
    <property type="term" value="P:lipid modification"/>
    <property type="evidence" value="ECO:0007669"/>
    <property type="project" value="TreeGrafter"/>
</dbReference>
<evidence type="ECO:0000256" key="5">
    <source>
        <dbReference type="ARBA" id="ARBA00022692"/>
    </source>
</evidence>
<protein>
    <recommendedName>
        <fullName evidence="10">Lysophospholipid acyltransferase 7</fullName>
    </recommendedName>
</protein>
<dbReference type="GO" id="GO:0006661">
    <property type="term" value="P:phosphatidylinositol biosynthetic process"/>
    <property type="evidence" value="ECO:0007669"/>
    <property type="project" value="TreeGrafter"/>
</dbReference>
<dbReference type="Pfam" id="PF03062">
    <property type="entry name" value="MBOAT"/>
    <property type="match status" value="1"/>
</dbReference>
<feature type="transmembrane region" description="Helical" evidence="11">
    <location>
        <begin position="46"/>
        <end position="74"/>
    </location>
</feature>
<dbReference type="AlphaFoldDB" id="A0A6V7TWR0"/>
<feature type="transmembrane region" description="Helical" evidence="11">
    <location>
        <begin position="86"/>
        <end position="105"/>
    </location>
</feature>
<dbReference type="InterPro" id="IPR004299">
    <property type="entry name" value="MBOAT_fam"/>
</dbReference>
<keyword evidence="7 11" id="KW-0472">Membrane</keyword>
<organism evidence="12 13">
    <name type="scientific">Meloidogyne enterolobii</name>
    <name type="common">Root-knot nematode worm</name>
    <name type="synonym">Meloidogyne mayaguensis</name>
    <dbReference type="NCBI Taxonomy" id="390850"/>
    <lineage>
        <taxon>Eukaryota</taxon>
        <taxon>Metazoa</taxon>
        <taxon>Ecdysozoa</taxon>
        <taxon>Nematoda</taxon>
        <taxon>Chromadorea</taxon>
        <taxon>Rhabditida</taxon>
        <taxon>Tylenchina</taxon>
        <taxon>Tylenchomorpha</taxon>
        <taxon>Tylenchoidea</taxon>
        <taxon>Meloidogynidae</taxon>
        <taxon>Meloidogyninae</taxon>
        <taxon>Meloidogyne</taxon>
    </lineage>
</organism>
<dbReference type="Proteomes" id="UP000580250">
    <property type="component" value="Unassembled WGS sequence"/>
</dbReference>
<evidence type="ECO:0000256" key="1">
    <source>
        <dbReference type="ARBA" id="ARBA00004141"/>
    </source>
</evidence>
<feature type="transmembrane region" description="Helical" evidence="11">
    <location>
        <begin position="231"/>
        <end position="250"/>
    </location>
</feature>
<dbReference type="GO" id="GO:0016020">
    <property type="term" value="C:membrane"/>
    <property type="evidence" value="ECO:0007669"/>
    <property type="project" value="UniProtKB-SubCell"/>
</dbReference>
<feature type="transmembrane region" description="Helical" evidence="11">
    <location>
        <begin position="15"/>
        <end position="34"/>
    </location>
</feature>
<evidence type="ECO:0000256" key="11">
    <source>
        <dbReference type="SAM" id="Phobius"/>
    </source>
</evidence>
<feature type="transmembrane region" description="Helical" evidence="11">
    <location>
        <begin position="352"/>
        <end position="375"/>
    </location>
</feature>
<evidence type="ECO:0000313" key="13">
    <source>
        <dbReference type="Proteomes" id="UP000580250"/>
    </source>
</evidence>
<dbReference type="PANTHER" id="PTHR13906">
    <property type="entry name" value="PORCUPINE"/>
    <property type="match status" value="1"/>
</dbReference>
<keyword evidence="4" id="KW-0808">Transferase</keyword>
<evidence type="ECO:0000256" key="10">
    <source>
        <dbReference type="ARBA" id="ARBA00093678"/>
    </source>
</evidence>
<evidence type="ECO:0000256" key="7">
    <source>
        <dbReference type="ARBA" id="ARBA00023136"/>
    </source>
</evidence>
<sequence length="474" mass="55608">MQQITDFFYHAKGDLFYGFLLLFSSILAFLLRHFGSFGTRRKLDGFIGFGITLFVAGRMLFCSLIVVVVHLVMFRFIRNPRILTNLSFYGTFVFLAILRLIHFVGLPRLEFVTNAIQLILTLRVIGLSYEIADFRLSKKSDNKKIEYFIEKEPSTFEAFNYFYNFTGLFTGPYFTYRTYSDALTKWKRPLLWSKLEPLLRGKMKTLSWSLPSLIFLTWLDPVNVLRGERTSSVLGLFYDFVWCALAFVYLRMRIYSAWMVAESICLLTGIGLYPKEGKSTPGNGPTEMQKIMDIDWNDVSIEFDSETINNLDIPNVEHSDGFRSGMRAWNRTVQFWLANFVYRRSDRSIRMFYTMLVSSFWHGIHPGYFLSFLTIPLCTAAEDKLFNTFTIENRPKLLQISWSFIRTRGFEFMAAGFLLLDGWDTLRLWGRMYFWLHFSMLFIIMATCLLKSDPNTKKKYQRTKFPSNDEQKVN</sequence>
<keyword evidence="5 11" id="KW-0812">Transmembrane</keyword>
<keyword evidence="6 11" id="KW-1133">Transmembrane helix</keyword>
<evidence type="ECO:0000256" key="9">
    <source>
        <dbReference type="ARBA" id="ARBA00025707"/>
    </source>
</evidence>
<evidence type="ECO:0000256" key="3">
    <source>
        <dbReference type="ARBA" id="ARBA00010323"/>
    </source>
</evidence>
<reference evidence="12 13" key="1">
    <citation type="submission" date="2020-08" db="EMBL/GenBank/DDBJ databases">
        <authorList>
            <person name="Koutsovoulos G."/>
            <person name="Danchin GJ E."/>
        </authorList>
    </citation>
    <scope>NUCLEOTIDE SEQUENCE [LARGE SCALE GENOMIC DNA]</scope>
</reference>
<comment type="caution">
    <text evidence="12">The sequence shown here is derived from an EMBL/GenBank/DDBJ whole genome shotgun (WGS) entry which is preliminary data.</text>
</comment>
<dbReference type="EMBL" id="CAJEWN010000018">
    <property type="protein sequence ID" value="CAD2136603.1"/>
    <property type="molecule type" value="Genomic_DNA"/>
</dbReference>
<comment type="subcellular location">
    <subcellularLocation>
        <location evidence="1">Membrane</location>
        <topology evidence="1">Multi-pass membrane protein</topology>
    </subcellularLocation>
</comment>
<comment type="pathway">
    <text evidence="9">Phospholipid metabolism.</text>
</comment>
<comment type="pathway">
    <text evidence="2">Lipid metabolism; phospholipid metabolism.</text>
</comment>
<name>A0A6V7TWR0_MELEN</name>
<dbReference type="OrthoDB" id="7663182at2759"/>
<evidence type="ECO:0000256" key="8">
    <source>
        <dbReference type="ARBA" id="ARBA00023315"/>
    </source>
</evidence>
<dbReference type="GO" id="GO:0044233">
    <property type="term" value="C:mitochondria-associated endoplasmic reticulum membrane contact site"/>
    <property type="evidence" value="ECO:0007669"/>
    <property type="project" value="TreeGrafter"/>
</dbReference>
<accession>A0A6V7TWR0</accession>
<evidence type="ECO:0000256" key="4">
    <source>
        <dbReference type="ARBA" id="ARBA00022679"/>
    </source>
</evidence>
<evidence type="ECO:0000256" key="2">
    <source>
        <dbReference type="ARBA" id="ARBA00005074"/>
    </source>
</evidence>
<evidence type="ECO:0000256" key="6">
    <source>
        <dbReference type="ARBA" id="ARBA00022989"/>
    </source>
</evidence>
<proteinExistence type="inferred from homology"/>